<keyword evidence="6" id="KW-1185">Reference proteome</keyword>
<keyword evidence="3" id="KW-0804">Transcription</keyword>
<comment type="caution">
    <text evidence="5">The sequence shown here is derived from an EMBL/GenBank/DDBJ whole genome shotgun (WGS) entry which is preliminary data.</text>
</comment>
<dbReference type="Pfam" id="PF12833">
    <property type="entry name" value="HTH_18"/>
    <property type="match status" value="1"/>
</dbReference>
<evidence type="ECO:0000256" key="3">
    <source>
        <dbReference type="ARBA" id="ARBA00023163"/>
    </source>
</evidence>
<dbReference type="SMART" id="SM00342">
    <property type="entry name" value="HTH_ARAC"/>
    <property type="match status" value="1"/>
</dbReference>
<dbReference type="InterPro" id="IPR009057">
    <property type="entry name" value="Homeodomain-like_sf"/>
</dbReference>
<gene>
    <name evidence="5" type="ORF">K5V21_11275</name>
</gene>
<proteinExistence type="predicted"/>
<dbReference type="SUPFAM" id="SSF51215">
    <property type="entry name" value="Regulatory protein AraC"/>
    <property type="match status" value="1"/>
</dbReference>
<dbReference type="Pfam" id="PF02311">
    <property type="entry name" value="AraC_binding"/>
    <property type="match status" value="1"/>
</dbReference>
<organism evidence="5 6">
    <name type="scientific">Clostridium sardiniense</name>
    <name type="common">Clostridium absonum</name>
    <dbReference type="NCBI Taxonomy" id="29369"/>
    <lineage>
        <taxon>Bacteria</taxon>
        <taxon>Bacillati</taxon>
        <taxon>Bacillota</taxon>
        <taxon>Clostridia</taxon>
        <taxon>Eubacteriales</taxon>
        <taxon>Clostridiaceae</taxon>
        <taxon>Clostridium</taxon>
    </lineage>
</organism>
<dbReference type="RefSeq" id="WP_221861337.1">
    <property type="nucleotide sequence ID" value="NZ_JAIKTU010000008.1"/>
</dbReference>
<feature type="domain" description="HTH araC/xylS-type" evidence="4">
    <location>
        <begin position="174"/>
        <end position="272"/>
    </location>
</feature>
<evidence type="ECO:0000313" key="5">
    <source>
        <dbReference type="EMBL" id="MBY0756028.1"/>
    </source>
</evidence>
<reference evidence="5 6" key="1">
    <citation type="journal article" date="2021" name="Cell Host Microbe">
        <title>in vivo commensal control of Clostridioides difficile virulence.</title>
        <authorList>
            <person name="Girinathan B.P."/>
            <person name="Dibenedetto N."/>
            <person name="Worley J.N."/>
            <person name="Peltier J."/>
            <person name="Arrieta-Ortiz M.L."/>
            <person name="Rupa Christinal Immanuel S."/>
            <person name="Lavin R."/>
            <person name="Delaney M.L."/>
            <person name="Cummins C."/>
            <person name="Hoffmann M."/>
            <person name="Luo Y."/>
            <person name="Gonzalez-Escalona N."/>
            <person name="Allard M."/>
            <person name="Onderdonk A.B."/>
            <person name="Gerber G.K."/>
            <person name="Sonenshein A.L."/>
            <person name="Baliga N."/>
            <person name="Dupuy B."/>
            <person name="Bry L."/>
        </authorList>
    </citation>
    <scope>NUCLEOTIDE SEQUENCE [LARGE SCALE GENOMIC DNA]</scope>
    <source>
        <strain evidence="5 6">DSM 599</strain>
    </source>
</reference>
<dbReference type="InterPro" id="IPR020449">
    <property type="entry name" value="Tscrpt_reg_AraC-type_HTH"/>
</dbReference>
<dbReference type="EMBL" id="JAIKTU010000008">
    <property type="protein sequence ID" value="MBY0756028.1"/>
    <property type="molecule type" value="Genomic_DNA"/>
</dbReference>
<dbReference type="SUPFAM" id="SSF46689">
    <property type="entry name" value="Homeodomain-like"/>
    <property type="match status" value="2"/>
</dbReference>
<dbReference type="Gene3D" id="2.60.120.280">
    <property type="entry name" value="Regulatory protein AraC"/>
    <property type="match status" value="1"/>
</dbReference>
<name>A0ABS7KYY9_CLOSR</name>
<keyword evidence="2" id="KW-0238">DNA-binding</keyword>
<evidence type="ECO:0000256" key="2">
    <source>
        <dbReference type="ARBA" id="ARBA00023125"/>
    </source>
</evidence>
<dbReference type="PANTHER" id="PTHR43280:SF2">
    <property type="entry name" value="HTH-TYPE TRANSCRIPTIONAL REGULATOR EXSA"/>
    <property type="match status" value="1"/>
</dbReference>
<evidence type="ECO:0000259" key="4">
    <source>
        <dbReference type="PROSITE" id="PS01124"/>
    </source>
</evidence>
<dbReference type="InterPro" id="IPR018062">
    <property type="entry name" value="HTH_AraC-typ_CS"/>
</dbReference>
<protein>
    <submittedName>
        <fullName evidence="5">AraC family transcriptional regulator</fullName>
    </submittedName>
</protein>
<dbReference type="Proteomes" id="UP001299068">
    <property type="component" value="Unassembled WGS sequence"/>
</dbReference>
<evidence type="ECO:0000256" key="1">
    <source>
        <dbReference type="ARBA" id="ARBA00023015"/>
    </source>
</evidence>
<dbReference type="PROSITE" id="PS01124">
    <property type="entry name" value="HTH_ARAC_FAMILY_2"/>
    <property type="match status" value="1"/>
</dbReference>
<sequence>MGDFVGLFKTNNRPSKELFIYECGYEDCKATKPFEYVPIDYYLIHYIVEGEGIATIDGIEYHLKKGNGFLIPPQVKNKYFPCEDNPWKYKWIGFNGTECKSLLKLCGFSNDNYVFNYQKDKSINSYFDKIFEYCNTGDPFLAIGYLYLFLGTLISEYDNKTSNYNVSNSATYVTEALDFIHKNYDKEISVADIATEVNIDRSHLFKLFKSNMTMSPQQYLINYRLNKACELLRKSTSSINEIAYLTGFSSPSYFSRIFTKYNGLSPINYRNKFIKNK</sequence>
<dbReference type="Gene3D" id="1.10.10.60">
    <property type="entry name" value="Homeodomain-like"/>
    <property type="match status" value="2"/>
</dbReference>
<dbReference type="PRINTS" id="PR00032">
    <property type="entry name" value="HTHARAC"/>
</dbReference>
<dbReference type="InterPro" id="IPR037923">
    <property type="entry name" value="HTH-like"/>
</dbReference>
<evidence type="ECO:0000313" key="6">
    <source>
        <dbReference type="Proteomes" id="UP001299068"/>
    </source>
</evidence>
<keyword evidence="1" id="KW-0805">Transcription regulation</keyword>
<accession>A0ABS7KYY9</accession>
<dbReference type="PANTHER" id="PTHR43280">
    <property type="entry name" value="ARAC-FAMILY TRANSCRIPTIONAL REGULATOR"/>
    <property type="match status" value="1"/>
</dbReference>
<dbReference type="InterPro" id="IPR018060">
    <property type="entry name" value="HTH_AraC"/>
</dbReference>
<dbReference type="PROSITE" id="PS00041">
    <property type="entry name" value="HTH_ARAC_FAMILY_1"/>
    <property type="match status" value="1"/>
</dbReference>
<dbReference type="InterPro" id="IPR003313">
    <property type="entry name" value="AraC-bd"/>
</dbReference>
<dbReference type="CDD" id="cd06986">
    <property type="entry name" value="cupin_MmsR-like_N"/>
    <property type="match status" value="1"/>
</dbReference>